<gene>
    <name evidence="2" type="ORF">GA0070618_2070</name>
</gene>
<dbReference type="GO" id="GO:0016646">
    <property type="term" value="F:oxidoreductase activity, acting on the CH-NH group of donors, NAD or NADP as acceptor"/>
    <property type="evidence" value="ECO:0007669"/>
    <property type="project" value="UniProtKB-ARBA"/>
</dbReference>
<dbReference type="InterPro" id="IPR012349">
    <property type="entry name" value="Split_barrel_FMN-bd"/>
</dbReference>
<sequence length="194" mass="20443">MASGEAHGAAGRVTMFHVNHQAGAEIHHVDPFATPAGQRSPARRLRGRLASPVTLWTAPGPAGLTVSSTLVAEGEPDRLLGLVDPEADLWAAAEEAGRFAVAVLGPAHRQLADRFAGLFPSPGGLFALDEWVDTPYGPVPADAGGWVGCRLDNSRECGWALLVEATVEVVELPGVAERAEPLLHHRGRYRTLAG</sequence>
<keyword evidence="3" id="KW-1185">Reference proteome</keyword>
<dbReference type="InParanoid" id="A0A1C4WCV9"/>
<dbReference type="SMART" id="SM00903">
    <property type="entry name" value="Flavin_Reduct"/>
    <property type="match status" value="1"/>
</dbReference>
<dbReference type="EMBL" id="LT607413">
    <property type="protein sequence ID" value="SCE94014.1"/>
    <property type="molecule type" value="Genomic_DNA"/>
</dbReference>
<dbReference type="AlphaFoldDB" id="A0A1C4WCV9"/>
<dbReference type="GO" id="GO:0010181">
    <property type="term" value="F:FMN binding"/>
    <property type="evidence" value="ECO:0007669"/>
    <property type="project" value="InterPro"/>
</dbReference>
<dbReference type="Proteomes" id="UP000198253">
    <property type="component" value="Chromosome I"/>
</dbReference>
<dbReference type="SUPFAM" id="SSF50475">
    <property type="entry name" value="FMN-binding split barrel"/>
    <property type="match status" value="1"/>
</dbReference>
<accession>A0A1C4WCV9</accession>
<evidence type="ECO:0000259" key="1">
    <source>
        <dbReference type="SMART" id="SM00903"/>
    </source>
</evidence>
<feature type="domain" description="Flavin reductase like" evidence="1">
    <location>
        <begin position="46"/>
        <end position="191"/>
    </location>
</feature>
<dbReference type="Pfam" id="PF01613">
    <property type="entry name" value="Flavin_Reduct"/>
    <property type="match status" value="1"/>
</dbReference>
<protein>
    <submittedName>
        <fullName evidence="2">NADH-FMN oxidoreductase RutF, flavin reductase (DIM6/NTAB) family</fullName>
    </submittedName>
</protein>
<dbReference type="InterPro" id="IPR002563">
    <property type="entry name" value="Flavin_Rdtase-like_dom"/>
</dbReference>
<dbReference type="Gene3D" id="2.30.110.10">
    <property type="entry name" value="Electron Transport, Fmn-binding Protein, Chain A"/>
    <property type="match status" value="1"/>
</dbReference>
<reference evidence="3" key="1">
    <citation type="submission" date="2016-06" db="EMBL/GenBank/DDBJ databases">
        <authorList>
            <person name="Varghese N."/>
            <person name="Submissions Spin"/>
        </authorList>
    </citation>
    <scope>NUCLEOTIDE SEQUENCE [LARGE SCALE GENOMIC DNA]</scope>
    <source>
        <strain evidence="3">DSM 43816</strain>
    </source>
</reference>
<evidence type="ECO:0000313" key="3">
    <source>
        <dbReference type="Proteomes" id="UP000198253"/>
    </source>
</evidence>
<proteinExistence type="predicted"/>
<organism evidence="2 3">
    <name type="scientific">Micromonospora echinospora</name>
    <name type="common">Micromonospora purpurea</name>
    <dbReference type="NCBI Taxonomy" id="1877"/>
    <lineage>
        <taxon>Bacteria</taxon>
        <taxon>Bacillati</taxon>
        <taxon>Actinomycetota</taxon>
        <taxon>Actinomycetes</taxon>
        <taxon>Micromonosporales</taxon>
        <taxon>Micromonosporaceae</taxon>
        <taxon>Micromonospora</taxon>
    </lineage>
</organism>
<evidence type="ECO:0000313" key="2">
    <source>
        <dbReference type="EMBL" id="SCE94014.1"/>
    </source>
</evidence>
<name>A0A1C4WCV9_MICEC</name>